<dbReference type="CDD" id="cd11301">
    <property type="entry name" value="Fut1_Fut2_like"/>
    <property type="match status" value="1"/>
</dbReference>
<accession>A0A6C0HVV9</accession>
<proteinExistence type="predicted"/>
<keyword evidence="2" id="KW-0808">Transferase</keyword>
<dbReference type="PANTHER" id="PTHR11927:SF9">
    <property type="entry name" value="L-FUCOSYLTRANSFERASE"/>
    <property type="match status" value="1"/>
</dbReference>
<sequence>MITHTLYGGLGNQLFQIFTAISLSLKSGHEFYFELKEDSLLETSSLLTALLPFCKSAEECRALEQHLHVHHIREPESHQYNAYCFDKVFTSSNHEHLFILEGYFQSYLYFQNEFDTIVQMLGLDKQREHLSQTIQPNMNDVAIHFRLGDYKTLQHTHTILTCNYYRNALNTLDRSAHELARKQNGMMPRTNVDISRVVYICQQEDQDMVESYYIPRLSKCFPQYTWISIYELGIHKDEEQLLYMSLMNSLVIANSSFSLWAAYLNKNNPCICYPSVWIKNLGDDTWCVAFSKDDVPETVDSTERLCFIPHISHINHPKIHVEDMFYPSWKCIKDTLDSTIDNIMSTLTTLPIPMTQCLCYKNQTKKTSMIQRFETIGLPLQIYEGVSFTDPRIINFAYSEGQRRSPEEYERKNSLSVQRLWSVTYGHLDMIQRFLDTEQPYGLFCEDDILVNRTLPDHIQNIMEECKEMQVDCLLLGYMITFKVEGWMEHYEEIQPFPSRSYRYHNYPDELWGVHMYMLSRAGALKIIETYANGYADVPNHVFSPDWTISKCPGVKRAIIYPMFAVEDGKDTMEHYNHDGQYQFHMNTFKHNYISEVFI</sequence>
<protein>
    <submittedName>
        <fullName evidence="3">Uncharacterized protein</fullName>
    </submittedName>
</protein>
<evidence type="ECO:0000256" key="2">
    <source>
        <dbReference type="ARBA" id="ARBA00022679"/>
    </source>
</evidence>
<name>A0A6C0HVV9_9ZZZZ</name>
<reference evidence="3" key="1">
    <citation type="journal article" date="2020" name="Nature">
        <title>Giant virus diversity and host interactions through global metagenomics.</title>
        <authorList>
            <person name="Schulz F."/>
            <person name="Roux S."/>
            <person name="Paez-Espino D."/>
            <person name="Jungbluth S."/>
            <person name="Walsh D.A."/>
            <person name="Denef V.J."/>
            <person name="McMahon K.D."/>
            <person name="Konstantinidis K.T."/>
            <person name="Eloe-Fadrosh E.A."/>
            <person name="Kyrpides N.C."/>
            <person name="Woyke T."/>
        </authorList>
    </citation>
    <scope>NUCLEOTIDE SEQUENCE</scope>
    <source>
        <strain evidence="3">GVMAG-M-3300023184-16</strain>
    </source>
</reference>
<evidence type="ECO:0000313" key="3">
    <source>
        <dbReference type="EMBL" id="QHT84013.1"/>
    </source>
</evidence>
<dbReference type="PANTHER" id="PTHR11927">
    <property type="entry name" value="GALACTOSIDE 2-L-FUCOSYLTRANSFERASE"/>
    <property type="match status" value="1"/>
</dbReference>
<organism evidence="3">
    <name type="scientific">viral metagenome</name>
    <dbReference type="NCBI Taxonomy" id="1070528"/>
    <lineage>
        <taxon>unclassified sequences</taxon>
        <taxon>metagenomes</taxon>
        <taxon>organismal metagenomes</taxon>
    </lineage>
</organism>
<dbReference type="EMBL" id="MN740015">
    <property type="protein sequence ID" value="QHT84013.1"/>
    <property type="molecule type" value="Genomic_DNA"/>
</dbReference>
<dbReference type="AlphaFoldDB" id="A0A6C0HVV9"/>
<keyword evidence="1" id="KW-0328">Glycosyltransferase</keyword>
<evidence type="ECO:0000256" key="1">
    <source>
        <dbReference type="ARBA" id="ARBA00022676"/>
    </source>
</evidence>
<dbReference type="GO" id="GO:0005975">
    <property type="term" value="P:carbohydrate metabolic process"/>
    <property type="evidence" value="ECO:0007669"/>
    <property type="project" value="InterPro"/>
</dbReference>
<dbReference type="GO" id="GO:0016020">
    <property type="term" value="C:membrane"/>
    <property type="evidence" value="ECO:0007669"/>
    <property type="project" value="InterPro"/>
</dbReference>
<dbReference type="GO" id="GO:0008107">
    <property type="term" value="F:galactoside 2-alpha-L-fucosyltransferase activity"/>
    <property type="evidence" value="ECO:0007669"/>
    <property type="project" value="InterPro"/>
</dbReference>
<dbReference type="InterPro" id="IPR002516">
    <property type="entry name" value="Glyco_trans_11"/>
</dbReference>